<name>A0AAE9Q1U7_9CAUD</name>
<protein>
    <submittedName>
        <fullName evidence="1">Uncharacterized protein</fullName>
    </submittedName>
</protein>
<reference evidence="1 2" key="1">
    <citation type="submission" date="2022-10" db="EMBL/GenBank/DDBJ databases">
        <authorList>
            <person name="Cortes-Martin A."/>
            <person name="Buttimer C.T.H."/>
            <person name="Hill C."/>
        </authorList>
    </citation>
    <scope>NUCLEOTIDE SEQUENCE [LARGE SCALE GENOMIC DNA]</scope>
</reference>
<dbReference type="Proteomes" id="UP001236076">
    <property type="component" value="Segment"/>
</dbReference>
<evidence type="ECO:0000313" key="2">
    <source>
        <dbReference type="Proteomes" id="UP001236076"/>
    </source>
</evidence>
<proteinExistence type="predicted"/>
<evidence type="ECO:0000313" key="1">
    <source>
        <dbReference type="EMBL" id="UZZ64233.1"/>
    </source>
</evidence>
<dbReference type="InterPro" id="IPR004885">
    <property type="entry name" value="FRD2"/>
</dbReference>
<keyword evidence="2" id="KW-1185">Reference proteome</keyword>
<organism evidence="1 2">
    <name type="scientific">Escherichia phage A5-4</name>
    <dbReference type="NCBI Taxonomy" id="2996162"/>
    <lineage>
        <taxon>Viruses</taxon>
        <taxon>Duplodnaviria</taxon>
        <taxon>Heunggongvirae</taxon>
        <taxon>Uroviricota</taxon>
        <taxon>Caudoviricetes</taxon>
        <taxon>Vequintavirinae</taxon>
    </lineage>
</organism>
<gene>
    <name evidence="1" type="ORF">A54_269</name>
</gene>
<accession>A0AAE9Q1U7</accession>
<dbReference type="Pfam" id="PF03197">
    <property type="entry name" value="FRD2"/>
    <property type="match status" value="1"/>
</dbReference>
<sequence>MEVGKTYKLNPKLVDKFIKADPSYNHEIVSFLDEHGPRFIVNNMSMIEGDEYVNNITTEDGAVGCDSFSVGCGAMYFELRESEFEYFEEVSDLKIIQVSVSESNAQEVIDLIKSTFNLA</sequence>
<dbReference type="EMBL" id="OP744025">
    <property type="protein sequence ID" value="UZZ64233.1"/>
    <property type="molecule type" value="Genomic_DNA"/>
</dbReference>